<evidence type="ECO:0000256" key="4">
    <source>
        <dbReference type="ARBA" id="ARBA00022679"/>
    </source>
</evidence>
<evidence type="ECO:0000313" key="12">
    <source>
        <dbReference type="EMBL" id="KAF7771458.1"/>
    </source>
</evidence>
<dbReference type="SUPFAM" id="SSF52540">
    <property type="entry name" value="P-loop containing nucleoside triphosphate hydrolases"/>
    <property type="match status" value="1"/>
</dbReference>
<comment type="catalytic activity">
    <reaction evidence="9 10">
        <text>CMP + ATP = CDP + ADP</text>
        <dbReference type="Rhea" id="RHEA:11600"/>
        <dbReference type="ChEBI" id="CHEBI:30616"/>
        <dbReference type="ChEBI" id="CHEBI:58069"/>
        <dbReference type="ChEBI" id="CHEBI:60377"/>
        <dbReference type="ChEBI" id="CHEBI:456216"/>
        <dbReference type="EC" id="2.7.4.25"/>
    </reaction>
</comment>
<organism evidence="12 13">
    <name type="scientific">Pseudoalteromonas citrea</name>
    <dbReference type="NCBI Taxonomy" id="43655"/>
    <lineage>
        <taxon>Bacteria</taxon>
        <taxon>Pseudomonadati</taxon>
        <taxon>Pseudomonadota</taxon>
        <taxon>Gammaproteobacteria</taxon>
        <taxon>Alteromonadales</taxon>
        <taxon>Pseudoalteromonadaceae</taxon>
        <taxon>Pseudoalteromonas</taxon>
    </lineage>
</organism>
<dbReference type="PANTHER" id="PTHR21299:SF2">
    <property type="entry name" value="CYTIDYLATE KINASE"/>
    <property type="match status" value="1"/>
</dbReference>
<dbReference type="NCBIfam" id="TIGR00017">
    <property type="entry name" value="cmk"/>
    <property type="match status" value="1"/>
</dbReference>
<dbReference type="InterPro" id="IPR011994">
    <property type="entry name" value="Cytidylate_kinase_dom"/>
</dbReference>
<evidence type="ECO:0000256" key="3">
    <source>
        <dbReference type="ARBA" id="ARBA00022490"/>
    </source>
</evidence>
<keyword evidence="5 10" id="KW-0547">Nucleotide-binding</keyword>
<evidence type="ECO:0000259" key="11">
    <source>
        <dbReference type="Pfam" id="PF02224"/>
    </source>
</evidence>
<comment type="subcellular location">
    <subcellularLocation>
        <location evidence="1 10">Cytoplasm</location>
    </subcellularLocation>
</comment>
<evidence type="ECO:0000256" key="9">
    <source>
        <dbReference type="ARBA" id="ARBA00048478"/>
    </source>
</evidence>
<comment type="caution">
    <text evidence="12">The sequence shown here is derived from an EMBL/GenBank/DDBJ whole genome shotgun (WGS) entry which is preliminary data.</text>
</comment>
<evidence type="ECO:0000256" key="7">
    <source>
        <dbReference type="ARBA" id="ARBA00022840"/>
    </source>
</evidence>
<comment type="catalytic activity">
    <reaction evidence="8 10">
        <text>dCMP + ATP = dCDP + ADP</text>
        <dbReference type="Rhea" id="RHEA:25094"/>
        <dbReference type="ChEBI" id="CHEBI:30616"/>
        <dbReference type="ChEBI" id="CHEBI:57566"/>
        <dbReference type="ChEBI" id="CHEBI:58593"/>
        <dbReference type="ChEBI" id="CHEBI:456216"/>
        <dbReference type="EC" id="2.7.4.25"/>
    </reaction>
</comment>
<dbReference type="GO" id="GO:0006220">
    <property type="term" value="P:pyrimidine nucleotide metabolic process"/>
    <property type="evidence" value="ECO:0007669"/>
    <property type="project" value="UniProtKB-UniRule"/>
</dbReference>
<feature type="binding site" evidence="10">
    <location>
        <begin position="12"/>
        <end position="20"/>
    </location>
    <ligand>
        <name>ATP</name>
        <dbReference type="ChEBI" id="CHEBI:30616"/>
    </ligand>
</feature>
<evidence type="ECO:0000256" key="2">
    <source>
        <dbReference type="ARBA" id="ARBA00009427"/>
    </source>
</evidence>
<feature type="domain" description="Cytidylate kinase" evidence="11">
    <location>
        <begin position="8"/>
        <end position="222"/>
    </location>
</feature>
<dbReference type="EMBL" id="AHBZ03000016">
    <property type="protein sequence ID" value="KAF7771458.1"/>
    <property type="molecule type" value="Genomic_DNA"/>
</dbReference>
<evidence type="ECO:0000256" key="8">
    <source>
        <dbReference type="ARBA" id="ARBA00047615"/>
    </source>
</evidence>
<gene>
    <name evidence="10 12" type="primary">cmk</name>
    <name evidence="12" type="ORF">PCIT_a4036</name>
</gene>
<accession>A0AAD4AIL4</accession>
<reference evidence="12" key="1">
    <citation type="journal article" date="2012" name="J. Bacteriol.">
        <title>Genome sequences of type strains of seven species of the marine bacterium Pseudoalteromonas.</title>
        <authorList>
            <person name="Xie B.B."/>
            <person name="Shu Y.L."/>
            <person name="Qin Q.L."/>
            <person name="Rong J.C."/>
            <person name="Zhang X.Y."/>
            <person name="Chen X.L."/>
            <person name="Shi M."/>
            <person name="He H.L."/>
            <person name="Zhou B.C."/>
            <person name="Zhang Y.Z."/>
        </authorList>
    </citation>
    <scope>NUCLEOTIDE SEQUENCE</scope>
    <source>
        <strain evidence="12">DSM 8771</strain>
    </source>
</reference>
<dbReference type="CDD" id="cd02020">
    <property type="entry name" value="CMPK"/>
    <property type="match status" value="1"/>
</dbReference>
<evidence type="ECO:0000313" key="13">
    <source>
        <dbReference type="Proteomes" id="UP000016487"/>
    </source>
</evidence>
<protein>
    <recommendedName>
        <fullName evidence="10">Cytidylate kinase</fullName>
        <shortName evidence="10">CK</shortName>
        <ecNumber evidence="10">2.7.4.25</ecNumber>
    </recommendedName>
    <alternativeName>
        <fullName evidence="10">Cytidine monophosphate kinase</fullName>
        <shortName evidence="10">CMP kinase</shortName>
    </alternativeName>
</protein>
<dbReference type="EC" id="2.7.4.25" evidence="10"/>
<evidence type="ECO:0000256" key="1">
    <source>
        <dbReference type="ARBA" id="ARBA00004496"/>
    </source>
</evidence>
<dbReference type="GO" id="GO:0005524">
    <property type="term" value="F:ATP binding"/>
    <property type="evidence" value="ECO:0007669"/>
    <property type="project" value="UniProtKB-UniRule"/>
</dbReference>
<keyword evidence="6 10" id="KW-0418">Kinase</keyword>
<reference evidence="12" key="2">
    <citation type="submission" date="2015-03" db="EMBL/GenBank/DDBJ databases">
        <title>Genome sequence of Pseudoalteromonas citrea.</title>
        <authorList>
            <person name="Xie B.-B."/>
            <person name="Rong J.-C."/>
            <person name="Qin Q.-L."/>
            <person name="Zhang Y.-Z."/>
        </authorList>
    </citation>
    <scope>NUCLEOTIDE SEQUENCE</scope>
    <source>
        <strain evidence="12">DSM 8771</strain>
    </source>
</reference>
<dbReference type="InterPro" id="IPR003136">
    <property type="entry name" value="Cytidylate_kin"/>
</dbReference>
<dbReference type="Gene3D" id="3.40.50.300">
    <property type="entry name" value="P-loop containing nucleotide triphosphate hydrolases"/>
    <property type="match status" value="1"/>
</dbReference>
<dbReference type="GO" id="GO:0015949">
    <property type="term" value="P:nucleobase-containing small molecule interconversion"/>
    <property type="evidence" value="ECO:0007669"/>
    <property type="project" value="TreeGrafter"/>
</dbReference>
<keyword evidence="3 10" id="KW-0963">Cytoplasm</keyword>
<dbReference type="Pfam" id="PF02224">
    <property type="entry name" value="Cytidylate_kin"/>
    <property type="match status" value="1"/>
</dbReference>
<evidence type="ECO:0000256" key="10">
    <source>
        <dbReference type="HAMAP-Rule" id="MF_00238"/>
    </source>
</evidence>
<sequence>MQASMPVITVDGPSGSGKGTVCRLLAEKLNWDVLDSGAIYRVLSLAALHHQIALDNEEALVPLAANLDVQFLIDPATKNGRVILEGEDVTTTIRNEDVGAAASKVAALPRVREALLRRQRAFRTEAGLIADGRDMGTVIFPDAEIKLYLTATAEERANRRFLELNGRGLDVTLSGLLEDIKARDDRDMNRTVAPLVPAVDAITIDTSELNAEQVFATVMEILEDAVRTGKLDKSRLT</sequence>
<dbReference type="RefSeq" id="WP_010362994.1">
    <property type="nucleotide sequence ID" value="NZ_AHBZ03000016.1"/>
</dbReference>
<name>A0AAD4AIL4_9GAMM</name>
<dbReference type="FunFam" id="3.40.50.300:FF:000262">
    <property type="entry name" value="Cytidylate kinase"/>
    <property type="match status" value="1"/>
</dbReference>
<proteinExistence type="inferred from homology"/>
<dbReference type="PANTHER" id="PTHR21299">
    <property type="entry name" value="CYTIDYLATE KINASE/PANTOATE-BETA-ALANINE LIGASE"/>
    <property type="match status" value="1"/>
</dbReference>
<keyword evidence="4 10" id="KW-0808">Transferase</keyword>
<dbReference type="AlphaFoldDB" id="A0AAD4AIL4"/>
<dbReference type="GO" id="GO:0036431">
    <property type="term" value="F:dCMP kinase activity"/>
    <property type="evidence" value="ECO:0007669"/>
    <property type="project" value="InterPro"/>
</dbReference>
<comment type="similarity">
    <text evidence="2 10">Belongs to the cytidylate kinase family. Type 1 subfamily.</text>
</comment>
<keyword evidence="7 10" id="KW-0067">ATP-binding</keyword>
<dbReference type="Proteomes" id="UP000016487">
    <property type="component" value="Unassembled WGS sequence"/>
</dbReference>
<dbReference type="InterPro" id="IPR027417">
    <property type="entry name" value="P-loop_NTPase"/>
</dbReference>
<evidence type="ECO:0000256" key="5">
    <source>
        <dbReference type="ARBA" id="ARBA00022741"/>
    </source>
</evidence>
<dbReference type="HAMAP" id="MF_00238">
    <property type="entry name" value="Cytidyl_kinase_type1"/>
    <property type="match status" value="1"/>
</dbReference>
<dbReference type="GO" id="GO:0005829">
    <property type="term" value="C:cytosol"/>
    <property type="evidence" value="ECO:0007669"/>
    <property type="project" value="TreeGrafter"/>
</dbReference>
<evidence type="ECO:0000256" key="6">
    <source>
        <dbReference type="ARBA" id="ARBA00022777"/>
    </source>
</evidence>